<keyword evidence="1" id="KW-1133">Transmembrane helix</keyword>
<dbReference type="GO" id="GO:0016020">
    <property type="term" value="C:membrane"/>
    <property type="evidence" value="ECO:0007669"/>
    <property type="project" value="InterPro"/>
</dbReference>
<dbReference type="CDD" id="cd18989">
    <property type="entry name" value="LGIC_ECD_cation"/>
    <property type="match status" value="1"/>
</dbReference>
<dbReference type="InterPro" id="IPR036734">
    <property type="entry name" value="Neur_chan_lig-bd_sf"/>
</dbReference>
<feature type="transmembrane region" description="Helical" evidence="1">
    <location>
        <begin position="344"/>
        <end position="365"/>
    </location>
</feature>
<dbReference type="SUPFAM" id="SSF63712">
    <property type="entry name" value="Nicotinic receptor ligand binding domain-like"/>
    <property type="match status" value="1"/>
</dbReference>
<evidence type="ECO:0000256" key="2">
    <source>
        <dbReference type="SAM" id="SignalP"/>
    </source>
</evidence>
<gene>
    <name evidence="4" type="ORF">QR680_002801</name>
</gene>
<evidence type="ECO:0000313" key="5">
    <source>
        <dbReference type="Proteomes" id="UP001175271"/>
    </source>
</evidence>
<keyword evidence="1" id="KW-0812">Transmembrane</keyword>
<dbReference type="InterPro" id="IPR006202">
    <property type="entry name" value="Neur_chan_lig-bd"/>
</dbReference>
<evidence type="ECO:0000256" key="1">
    <source>
        <dbReference type="SAM" id="Phobius"/>
    </source>
</evidence>
<evidence type="ECO:0000313" key="4">
    <source>
        <dbReference type="EMBL" id="KAK0398896.1"/>
    </source>
</evidence>
<proteinExistence type="predicted"/>
<name>A0AA39LIF2_9BILA</name>
<dbReference type="InterPro" id="IPR006201">
    <property type="entry name" value="Neur_channel"/>
</dbReference>
<keyword evidence="5" id="KW-1185">Reference proteome</keyword>
<dbReference type="GO" id="GO:0005230">
    <property type="term" value="F:extracellular ligand-gated monoatomic ion channel activity"/>
    <property type="evidence" value="ECO:0007669"/>
    <property type="project" value="InterPro"/>
</dbReference>
<dbReference type="EMBL" id="JAUCMV010000005">
    <property type="protein sequence ID" value="KAK0398896.1"/>
    <property type="molecule type" value="Genomic_DNA"/>
</dbReference>
<dbReference type="Proteomes" id="UP001175271">
    <property type="component" value="Unassembled WGS sequence"/>
</dbReference>
<dbReference type="InterPro" id="IPR038050">
    <property type="entry name" value="Neuro_actylchol_rec"/>
</dbReference>
<dbReference type="Pfam" id="PF02931">
    <property type="entry name" value="Neur_chan_LBD"/>
    <property type="match status" value="1"/>
</dbReference>
<dbReference type="Gene3D" id="1.20.58.390">
    <property type="entry name" value="Neurotransmitter-gated ion-channel transmembrane domain"/>
    <property type="match status" value="1"/>
</dbReference>
<dbReference type="AlphaFoldDB" id="A0AA39LIF2"/>
<feature type="domain" description="Neurotransmitter-gated ion-channel ligand-binding" evidence="3">
    <location>
        <begin position="53"/>
        <end position="213"/>
    </location>
</feature>
<feature type="chain" id="PRO_5041250368" description="Neurotransmitter-gated ion-channel ligand-binding domain-containing protein" evidence="2">
    <location>
        <begin position="22"/>
        <end position="430"/>
    </location>
</feature>
<sequence length="430" mass="49584">MFTTRTIWIVFALLASFYAFADEEVSLSDFSEIDTKEDAAESIANRTYSEEQTELQKRIFRNYNRRIRPVKNQSLPINVMLHIYVMHLSVDQREQTMTIHGHIYMTWRDEIAVWDKGDFNGVFQTMVKQWDIWTPDLRIANSVAGVSQYFEISKRSHATLISNGQESTRVEIYPTFSIKMGCKFDYSAYPNDEQQCALRLYTAQPMSEVQLSVYYNINPSVLLGWGSQSAKRHISDWELLDVTNNITYYADRGFSYNVPITGAQIAKTWSIHLTWIKIKRIALYYSVALVLPGVVSMIFNTISFLSPQSDQSFYILVANFFLQAVFLQDFVYELPPAVGGKPKIVRFGEWTLIETIVAVMLNMWIRRLEAQNRRSTGRIAQFALKFVPNTVHDEPADIENNAPYFATVVKFICALSFFLFSCLIGAIYLL</sequence>
<dbReference type="Gene3D" id="2.70.170.10">
    <property type="entry name" value="Neurotransmitter-gated ion-channel ligand-binding domain"/>
    <property type="match status" value="1"/>
</dbReference>
<keyword evidence="2" id="KW-0732">Signal</keyword>
<feature type="transmembrane region" description="Helical" evidence="1">
    <location>
        <begin position="282"/>
        <end position="305"/>
    </location>
</feature>
<keyword evidence="1" id="KW-0472">Membrane</keyword>
<comment type="caution">
    <text evidence="4">The sequence shown here is derived from an EMBL/GenBank/DDBJ whole genome shotgun (WGS) entry which is preliminary data.</text>
</comment>
<feature type="transmembrane region" description="Helical" evidence="1">
    <location>
        <begin position="312"/>
        <end position="332"/>
    </location>
</feature>
<evidence type="ECO:0000259" key="3">
    <source>
        <dbReference type="Pfam" id="PF02931"/>
    </source>
</evidence>
<organism evidence="4 5">
    <name type="scientific">Steinernema hermaphroditum</name>
    <dbReference type="NCBI Taxonomy" id="289476"/>
    <lineage>
        <taxon>Eukaryota</taxon>
        <taxon>Metazoa</taxon>
        <taxon>Ecdysozoa</taxon>
        <taxon>Nematoda</taxon>
        <taxon>Chromadorea</taxon>
        <taxon>Rhabditida</taxon>
        <taxon>Tylenchina</taxon>
        <taxon>Panagrolaimomorpha</taxon>
        <taxon>Strongyloidoidea</taxon>
        <taxon>Steinernematidae</taxon>
        <taxon>Steinernema</taxon>
    </lineage>
</organism>
<dbReference type="PANTHER" id="PTHR18945">
    <property type="entry name" value="NEUROTRANSMITTER GATED ION CHANNEL"/>
    <property type="match status" value="1"/>
</dbReference>
<feature type="transmembrane region" description="Helical" evidence="1">
    <location>
        <begin position="408"/>
        <end position="429"/>
    </location>
</feature>
<feature type="signal peptide" evidence="2">
    <location>
        <begin position="1"/>
        <end position="21"/>
    </location>
</feature>
<protein>
    <recommendedName>
        <fullName evidence="3">Neurotransmitter-gated ion-channel ligand-binding domain-containing protein</fullName>
    </recommendedName>
</protein>
<dbReference type="PRINTS" id="PR00252">
    <property type="entry name" value="NRIONCHANNEL"/>
</dbReference>
<dbReference type="GO" id="GO:0004888">
    <property type="term" value="F:transmembrane signaling receptor activity"/>
    <property type="evidence" value="ECO:0007669"/>
    <property type="project" value="InterPro"/>
</dbReference>
<reference evidence="4" key="1">
    <citation type="submission" date="2023-06" db="EMBL/GenBank/DDBJ databases">
        <title>Genomic analysis of the entomopathogenic nematode Steinernema hermaphroditum.</title>
        <authorList>
            <person name="Schwarz E.M."/>
            <person name="Heppert J.K."/>
            <person name="Baniya A."/>
            <person name="Schwartz H.T."/>
            <person name="Tan C.-H."/>
            <person name="Antoshechkin I."/>
            <person name="Sternberg P.W."/>
            <person name="Goodrich-Blair H."/>
            <person name="Dillman A.R."/>
        </authorList>
    </citation>
    <scope>NUCLEOTIDE SEQUENCE</scope>
    <source>
        <strain evidence="4">PS9179</strain>
        <tissue evidence="4">Whole animal</tissue>
    </source>
</reference>
<accession>A0AA39LIF2</accession>